<dbReference type="EMBL" id="JAAALK010000081">
    <property type="protein sequence ID" value="KAG8090000.1"/>
    <property type="molecule type" value="Genomic_DNA"/>
</dbReference>
<reference evidence="1" key="1">
    <citation type="journal article" date="2021" name="bioRxiv">
        <title>Whole Genome Assembly and Annotation of Northern Wild Rice, Zizania palustris L., Supports a Whole Genome Duplication in the Zizania Genus.</title>
        <authorList>
            <person name="Haas M."/>
            <person name="Kono T."/>
            <person name="Macchietto M."/>
            <person name="Millas R."/>
            <person name="McGilp L."/>
            <person name="Shao M."/>
            <person name="Duquette J."/>
            <person name="Hirsch C.N."/>
            <person name="Kimball J."/>
        </authorList>
    </citation>
    <scope>NUCLEOTIDE SEQUENCE</scope>
    <source>
        <tissue evidence="1">Fresh leaf tissue</tissue>
    </source>
</reference>
<sequence length="133" mass="14250">MPLLPPSSRAHLGLLAHHICHVSVASLDGHHHKNSALGKLVSFSSQRPPPVSIEGIQRGGFRAPFVPGGVFPATSGINSGRNLCRGGYWRWRSWSGRGCTAAAIAGTTSAYMTISSPRPFRGGMAEHFFFLMP</sequence>
<organism evidence="1 2">
    <name type="scientific">Zizania palustris</name>
    <name type="common">Northern wild rice</name>
    <dbReference type="NCBI Taxonomy" id="103762"/>
    <lineage>
        <taxon>Eukaryota</taxon>
        <taxon>Viridiplantae</taxon>
        <taxon>Streptophyta</taxon>
        <taxon>Embryophyta</taxon>
        <taxon>Tracheophyta</taxon>
        <taxon>Spermatophyta</taxon>
        <taxon>Magnoliopsida</taxon>
        <taxon>Liliopsida</taxon>
        <taxon>Poales</taxon>
        <taxon>Poaceae</taxon>
        <taxon>BOP clade</taxon>
        <taxon>Oryzoideae</taxon>
        <taxon>Oryzeae</taxon>
        <taxon>Zizaniinae</taxon>
        <taxon>Zizania</taxon>
    </lineage>
</organism>
<keyword evidence="2" id="KW-1185">Reference proteome</keyword>
<accession>A0A8J5WFC3</accession>
<evidence type="ECO:0000313" key="2">
    <source>
        <dbReference type="Proteomes" id="UP000729402"/>
    </source>
</evidence>
<gene>
    <name evidence="1" type="ORF">GUJ93_ZPchr0011g28584</name>
</gene>
<proteinExistence type="predicted"/>
<dbReference type="Proteomes" id="UP000729402">
    <property type="component" value="Unassembled WGS sequence"/>
</dbReference>
<reference evidence="1" key="2">
    <citation type="submission" date="2021-02" db="EMBL/GenBank/DDBJ databases">
        <authorList>
            <person name="Kimball J.A."/>
            <person name="Haas M.W."/>
            <person name="Macchietto M."/>
            <person name="Kono T."/>
            <person name="Duquette J."/>
            <person name="Shao M."/>
        </authorList>
    </citation>
    <scope>NUCLEOTIDE SEQUENCE</scope>
    <source>
        <tissue evidence="1">Fresh leaf tissue</tissue>
    </source>
</reference>
<protein>
    <submittedName>
        <fullName evidence="1">Uncharacterized protein</fullName>
    </submittedName>
</protein>
<name>A0A8J5WFC3_ZIZPA</name>
<dbReference type="AlphaFoldDB" id="A0A8J5WFC3"/>
<evidence type="ECO:0000313" key="1">
    <source>
        <dbReference type="EMBL" id="KAG8090000.1"/>
    </source>
</evidence>
<comment type="caution">
    <text evidence="1">The sequence shown here is derived from an EMBL/GenBank/DDBJ whole genome shotgun (WGS) entry which is preliminary data.</text>
</comment>